<dbReference type="HOGENOM" id="CLU_3044287_0_0_4"/>
<protein>
    <submittedName>
        <fullName evidence="1">Uncharacterized protein</fullName>
    </submittedName>
</protein>
<reference evidence="1" key="1">
    <citation type="submission" date="2009-04" db="EMBL/GenBank/DDBJ databases">
        <authorList>
            <person name="Weinstock G."/>
            <person name="Sodergren E."/>
            <person name="Clifton S."/>
            <person name="Fulton L."/>
            <person name="Fulton B."/>
            <person name="Courtney L."/>
            <person name="Fronick C."/>
            <person name="Harrison M."/>
            <person name="Strong C."/>
            <person name="Farmer C."/>
            <person name="Delahaunty K."/>
            <person name="Markovic C."/>
            <person name="Hall O."/>
            <person name="Minx P."/>
            <person name="Tomlinson C."/>
            <person name="Mitreva M."/>
            <person name="Nelson J."/>
            <person name="Hou S."/>
            <person name="Wollam A."/>
            <person name="Pepin K.H."/>
            <person name="Johnson M."/>
            <person name="Bhonagiri V."/>
            <person name="Nash W.E."/>
            <person name="Warren W."/>
            <person name="Chinwalla A."/>
            <person name="Mardis E.R."/>
            <person name="Wilson R.K."/>
        </authorList>
    </citation>
    <scope>NUCLEOTIDE SEQUENCE [LARGE SCALE GENOMIC DNA]</scope>
    <source>
        <strain evidence="1">ATCC 51147</strain>
    </source>
</reference>
<keyword evidence="2" id="KW-1185">Reference proteome</keyword>
<proteinExistence type="predicted"/>
<accession>C4GFE2</accession>
<comment type="caution">
    <text evidence="1">The sequence shown here is derived from an EMBL/GenBank/DDBJ whole genome shotgun (WGS) entry which is preliminary data.</text>
</comment>
<evidence type="ECO:0000313" key="2">
    <source>
        <dbReference type="Proteomes" id="UP000003009"/>
    </source>
</evidence>
<dbReference type="Proteomes" id="UP000003009">
    <property type="component" value="Unassembled WGS sequence"/>
</dbReference>
<dbReference type="EMBL" id="ACJW02000002">
    <property type="protein sequence ID" value="EEP68948.1"/>
    <property type="molecule type" value="Genomic_DNA"/>
</dbReference>
<name>C4GFE2_9NEIS</name>
<sequence>MARRQKSAFNRASLRETLSASRRRSIGCRLRPNSIFNILFRLPQQQKRQPETDH</sequence>
<organism evidence="1 2">
    <name type="scientific">Kingella oralis ATCC 51147</name>
    <dbReference type="NCBI Taxonomy" id="629741"/>
    <lineage>
        <taxon>Bacteria</taxon>
        <taxon>Pseudomonadati</taxon>
        <taxon>Pseudomonadota</taxon>
        <taxon>Betaproteobacteria</taxon>
        <taxon>Neisseriales</taxon>
        <taxon>Neisseriaceae</taxon>
        <taxon>Kingella</taxon>
    </lineage>
</organism>
<dbReference type="AlphaFoldDB" id="C4GFE2"/>
<gene>
    <name evidence="1" type="ORF">GCWU000324_00859</name>
</gene>
<evidence type="ECO:0000313" key="1">
    <source>
        <dbReference type="EMBL" id="EEP68948.1"/>
    </source>
</evidence>